<reference evidence="1 2" key="1">
    <citation type="submission" date="2016-10" db="EMBL/GenBank/DDBJ databases">
        <title>Chromobacterium muskegensis sp. nov., an insecticidal bacterium isolated from Sphagnum bogs.</title>
        <authorList>
            <person name="Sparks M.E."/>
            <person name="Blackburn M.B."/>
            <person name="Gundersen-Rindal D.E."/>
            <person name="Mitchell A."/>
            <person name="Farrar R."/>
            <person name="Kuhar D."/>
        </authorList>
    </citation>
    <scope>NUCLEOTIDE SEQUENCE [LARGE SCALE GENOMIC DNA]</scope>
    <source>
        <strain evidence="1 2">21-1</strain>
    </source>
</reference>
<organism evidence="1 2">
    <name type="scientific">Chromobacterium vaccinii</name>
    <dbReference type="NCBI Taxonomy" id="1108595"/>
    <lineage>
        <taxon>Bacteria</taxon>
        <taxon>Pseudomonadati</taxon>
        <taxon>Pseudomonadota</taxon>
        <taxon>Betaproteobacteria</taxon>
        <taxon>Neisseriales</taxon>
        <taxon>Chromobacteriaceae</taxon>
        <taxon>Chromobacterium</taxon>
    </lineage>
</organism>
<name>A0A1D9LH72_9NEIS</name>
<dbReference type="KEGG" id="cvc:BKX93_11860"/>
<gene>
    <name evidence="1" type="ORF">BKX93_11860</name>
</gene>
<evidence type="ECO:0000313" key="1">
    <source>
        <dbReference type="EMBL" id="AOZ50611.1"/>
    </source>
</evidence>
<dbReference type="RefSeq" id="WP_070979945.1">
    <property type="nucleotide sequence ID" value="NZ_CP017707.1"/>
</dbReference>
<sequence length="96" mass="10469">MSSCEWFSLPLGDGLCAQPLLDDLLADFAARPAVDGQALLLLRETDGRLQCELTAYFTPAAASFARAWGARPCLRPSPDNLERLAGDAGWRARWFG</sequence>
<evidence type="ECO:0000313" key="2">
    <source>
        <dbReference type="Proteomes" id="UP000178776"/>
    </source>
</evidence>
<dbReference type="STRING" id="1108595.BKX93_11860"/>
<dbReference type="AlphaFoldDB" id="A0A1D9LH72"/>
<accession>A0A1D9LH72</accession>
<proteinExistence type="predicted"/>
<dbReference type="GeneID" id="68844277"/>
<dbReference type="EMBL" id="CP017707">
    <property type="protein sequence ID" value="AOZ50611.1"/>
    <property type="molecule type" value="Genomic_DNA"/>
</dbReference>
<protein>
    <submittedName>
        <fullName evidence="1">Uncharacterized protein</fullName>
    </submittedName>
</protein>
<dbReference type="Proteomes" id="UP000178776">
    <property type="component" value="Chromosome"/>
</dbReference>